<comment type="caution">
    <text evidence="3">The sequence shown here is derived from an EMBL/GenBank/DDBJ whole genome shotgun (WGS) entry which is preliminary data.</text>
</comment>
<dbReference type="PANTHER" id="PTHR33745">
    <property type="entry name" value="RSBT ANTAGONIST PROTEIN RSBS-RELATED"/>
    <property type="match status" value="1"/>
</dbReference>
<keyword evidence="4" id="KW-1185">Reference proteome</keyword>
<dbReference type="RefSeq" id="WP_106390261.1">
    <property type="nucleotide sequence ID" value="NZ_PVNK01000042.1"/>
</dbReference>
<dbReference type="InterPro" id="IPR036513">
    <property type="entry name" value="STAS_dom_sf"/>
</dbReference>
<gene>
    <name evidence="3" type="primary">rsbRA_2</name>
    <name evidence="3" type="ORF">ENSA5_08170</name>
</gene>
<evidence type="ECO:0000313" key="4">
    <source>
        <dbReference type="Proteomes" id="UP000237968"/>
    </source>
</evidence>
<dbReference type="EMBL" id="PVNK01000042">
    <property type="protein sequence ID" value="PRQ04368.1"/>
    <property type="molecule type" value="Genomic_DNA"/>
</dbReference>
<dbReference type="PROSITE" id="PS50801">
    <property type="entry name" value="STAS"/>
    <property type="match status" value="1"/>
</dbReference>
<feature type="coiled-coil region" evidence="1">
    <location>
        <begin position="128"/>
        <end position="162"/>
    </location>
</feature>
<dbReference type="CDD" id="cd07041">
    <property type="entry name" value="STAS_RsbR_RsbS_like"/>
    <property type="match status" value="1"/>
</dbReference>
<feature type="domain" description="STAS" evidence="2">
    <location>
        <begin position="163"/>
        <end position="274"/>
    </location>
</feature>
<dbReference type="OrthoDB" id="5509658at2"/>
<dbReference type="InterPro" id="IPR002645">
    <property type="entry name" value="STAS_dom"/>
</dbReference>
<name>A0A2S9YGY5_9BACT</name>
<keyword evidence="1" id="KW-0175">Coiled coil</keyword>
<sequence>MKPFDQDGRAELIAAVTERLLRRSASVFQDVGEPRCRAHVEAAVAALERDLDSDSCEAARASVVSLLDELMAKGLNFSDLRFFSRKLREQVRAAVPEDLALAVEDWFYEHLSVSTMQFMVRRDDALVNEAAKRGVEHFESQLAELEEALEEKTQLLETIREASTPIAPVVSGILVVPLVGVFDGFRARLLTEKLLTEISRVQARVAILDISGVPLFDTDAAQLVISLARSVRLLGAEVFLVGMSANSARTIVALGIDLSNLTTLGTLQDGLAKALATQRLKIVPMSRPRRAEK</sequence>
<dbReference type="Gene3D" id="3.30.750.24">
    <property type="entry name" value="STAS domain"/>
    <property type="match status" value="1"/>
</dbReference>
<dbReference type="Proteomes" id="UP000237968">
    <property type="component" value="Unassembled WGS sequence"/>
</dbReference>
<dbReference type="Pfam" id="PF01740">
    <property type="entry name" value="STAS"/>
    <property type="match status" value="1"/>
</dbReference>
<proteinExistence type="predicted"/>
<dbReference type="InterPro" id="IPR051932">
    <property type="entry name" value="Bact_StressResp_Reg"/>
</dbReference>
<protein>
    <submittedName>
        <fullName evidence="3">RsbT co-antagonist protein RsbRA</fullName>
    </submittedName>
</protein>
<accession>A0A2S9YGY5</accession>
<dbReference type="AlphaFoldDB" id="A0A2S9YGY5"/>
<dbReference type="SUPFAM" id="SSF52091">
    <property type="entry name" value="SpoIIaa-like"/>
    <property type="match status" value="1"/>
</dbReference>
<organism evidence="3 4">
    <name type="scientific">Enhygromyxa salina</name>
    <dbReference type="NCBI Taxonomy" id="215803"/>
    <lineage>
        <taxon>Bacteria</taxon>
        <taxon>Pseudomonadati</taxon>
        <taxon>Myxococcota</taxon>
        <taxon>Polyangia</taxon>
        <taxon>Nannocystales</taxon>
        <taxon>Nannocystaceae</taxon>
        <taxon>Enhygromyxa</taxon>
    </lineage>
</organism>
<evidence type="ECO:0000313" key="3">
    <source>
        <dbReference type="EMBL" id="PRQ04368.1"/>
    </source>
</evidence>
<reference evidence="3 4" key="1">
    <citation type="submission" date="2018-03" db="EMBL/GenBank/DDBJ databases">
        <title>Draft Genome Sequences of the Obligatory Marine Myxobacteria Enhygromyxa salina SWB005.</title>
        <authorList>
            <person name="Poehlein A."/>
            <person name="Moghaddam J.A."/>
            <person name="Harms H."/>
            <person name="Alanjari M."/>
            <person name="Koenig G.M."/>
            <person name="Daniel R."/>
            <person name="Schaeberle T.F."/>
        </authorList>
    </citation>
    <scope>NUCLEOTIDE SEQUENCE [LARGE SCALE GENOMIC DNA]</scope>
    <source>
        <strain evidence="3 4">SWB005</strain>
    </source>
</reference>
<evidence type="ECO:0000259" key="2">
    <source>
        <dbReference type="PROSITE" id="PS50801"/>
    </source>
</evidence>
<evidence type="ECO:0000256" key="1">
    <source>
        <dbReference type="SAM" id="Coils"/>
    </source>
</evidence>